<reference evidence="7 8" key="1">
    <citation type="submission" date="2016-06" db="EMBL/GenBank/DDBJ databases">
        <title>Evolution of pathogenesis and genome organization in the Tremellales.</title>
        <authorList>
            <person name="Cuomo C."/>
            <person name="Litvintseva A."/>
            <person name="Heitman J."/>
            <person name="Chen Y."/>
            <person name="Sun S."/>
            <person name="Springer D."/>
            <person name="Dromer F."/>
            <person name="Young S."/>
            <person name="Zeng Q."/>
            <person name="Chapman S."/>
            <person name="Gujja S."/>
            <person name="Saif S."/>
            <person name="Birren B."/>
        </authorList>
    </citation>
    <scope>NUCLEOTIDE SEQUENCE [LARGE SCALE GENOMIC DNA]</scope>
    <source>
        <strain evidence="7 8">CBS 6039</strain>
    </source>
</reference>
<evidence type="ECO:0000256" key="1">
    <source>
        <dbReference type="ARBA" id="ARBA00004109"/>
    </source>
</evidence>
<dbReference type="InterPro" id="IPR002108">
    <property type="entry name" value="ADF-H"/>
</dbReference>
<dbReference type="Proteomes" id="UP000094065">
    <property type="component" value="Unassembled WGS sequence"/>
</dbReference>
<feature type="domain" description="ADF-H" evidence="6">
    <location>
        <begin position="2"/>
        <end position="136"/>
    </location>
</feature>
<dbReference type="SMART" id="SM00102">
    <property type="entry name" value="ADF"/>
    <property type="match status" value="1"/>
</dbReference>
<gene>
    <name evidence="7" type="ORF">L202_00282</name>
</gene>
<accession>A0A1E3I7G8</accession>
<name>A0A1E3I7G8_9TREE</name>
<dbReference type="InterPro" id="IPR029006">
    <property type="entry name" value="ADF-H/Gelsolin-like_dom_sf"/>
</dbReference>
<dbReference type="Gene3D" id="3.40.20.10">
    <property type="entry name" value="Severin"/>
    <property type="match status" value="1"/>
</dbReference>
<dbReference type="PANTHER" id="PTHR11913">
    <property type="entry name" value="COFILIN-RELATED"/>
    <property type="match status" value="1"/>
</dbReference>
<keyword evidence="8" id="KW-1185">Reference proteome</keyword>
<comment type="similarity">
    <text evidence="2">Belongs to the actin-binding proteins ADF family.</text>
</comment>
<dbReference type="GO" id="GO:0015629">
    <property type="term" value="C:actin cytoskeleton"/>
    <property type="evidence" value="ECO:0007669"/>
    <property type="project" value="InterPro"/>
</dbReference>
<dbReference type="OrthoDB" id="10249245at2759"/>
<dbReference type="AlphaFoldDB" id="A0A1E3I7G8"/>
<evidence type="ECO:0000256" key="3">
    <source>
        <dbReference type="ARBA" id="ARBA00015630"/>
    </source>
</evidence>
<dbReference type="STRING" id="1295533.A0A1E3I7G8"/>
<dbReference type="GeneID" id="30151591"/>
<evidence type="ECO:0000256" key="2">
    <source>
        <dbReference type="ARBA" id="ARBA00006844"/>
    </source>
</evidence>
<dbReference type="CDD" id="cd11286">
    <property type="entry name" value="ADF_cofilin_like"/>
    <property type="match status" value="1"/>
</dbReference>
<proteinExistence type="inferred from homology"/>
<dbReference type="InterPro" id="IPR017904">
    <property type="entry name" value="ADF/Cofilin"/>
</dbReference>
<dbReference type="GO" id="GO:0003779">
    <property type="term" value="F:actin binding"/>
    <property type="evidence" value="ECO:0007669"/>
    <property type="project" value="UniProtKB-KW"/>
</dbReference>
<protein>
    <recommendedName>
        <fullName evidence="3">Cofilin</fullName>
    </recommendedName>
    <alternativeName>
        <fullName evidence="5">Actin-depolymerizing factor 1</fullName>
    </alternativeName>
</protein>
<sequence length="149" mass="17037">MSSGVQPTQECLEKFQELKTGKKLTYVLYGLSEDKRSIVVLKSSDDKDFQTFVNDLPEADCRWAVYDFEFTLPGGEGIRNKLAFIFWSPDDAPVRSKMIFASSKDALRRRLDGVALEIQATDFSEITREVGTYRFLPFQLLILHSKTIL</sequence>
<evidence type="ECO:0000313" key="8">
    <source>
        <dbReference type="Proteomes" id="UP000094065"/>
    </source>
</evidence>
<dbReference type="SUPFAM" id="SSF55753">
    <property type="entry name" value="Actin depolymerizing proteins"/>
    <property type="match status" value="1"/>
</dbReference>
<dbReference type="EMBL" id="AWGJ01000001">
    <property type="protein sequence ID" value="ODN84305.1"/>
    <property type="molecule type" value="Genomic_DNA"/>
</dbReference>
<dbReference type="GO" id="GO:0030042">
    <property type="term" value="P:actin filament depolymerization"/>
    <property type="evidence" value="ECO:0007669"/>
    <property type="project" value="InterPro"/>
</dbReference>
<dbReference type="Pfam" id="PF00241">
    <property type="entry name" value="Cofilin_ADF"/>
    <property type="match status" value="1"/>
</dbReference>
<dbReference type="GO" id="GO:0016363">
    <property type="term" value="C:nuclear matrix"/>
    <property type="evidence" value="ECO:0007669"/>
    <property type="project" value="UniProtKB-SubCell"/>
</dbReference>
<organism evidence="7 8">
    <name type="scientific">Cryptococcus amylolentus CBS 6039</name>
    <dbReference type="NCBI Taxonomy" id="1295533"/>
    <lineage>
        <taxon>Eukaryota</taxon>
        <taxon>Fungi</taxon>
        <taxon>Dikarya</taxon>
        <taxon>Basidiomycota</taxon>
        <taxon>Agaricomycotina</taxon>
        <taxon>Tremellomycetes</taxon>
        <taxon>Tremellales</taxon>
        <taxon>Cryptococcaceae</taxon>
        <taxon>Cryptococcus</taxon>
    </lineage>
</organism>
<evidence type="ECO:0000259" key="6">
    <source>
        <dbReference type="PROSITE" id="PS51263"/>
    </source>
</evidence>
<comment type="caution">
    <text evidence="7">The sequence shown here is derived from an EMBL/GenBank/DDBJ whole genome shotgun (WGS) entry which is preliminary data.</text>
</comment>
<evidence type="ECO:0000256" key="5">
    <source>
        <dbReference type="ARBA" id="ARBA00032427"/>
    </source>
</evidence>
<comment type="subcellular location">
    <subcellularLocation>
        <location evidence="1">Nucleus matrix</location>
    </subcellularLocation>
</comment>
<keyword evidence="4" id="KW-0009">Actin-binding</keyword>
<evidence type="ECO:0000313" key="7">
    <source>
        <dbReference type="EMBL" id="ODN84305.1"/>
    </source>
</evidence>
<dbReference type="PROSITE" id="PS51263">
    <property type="entry name" value="ADF_H"/>
    <property type="match status" value="1"/>
</dbReference>
<dbReference type="RefSeq" id="XP_018998108.1">
    <property type="nucleotide sequence ID" value="XM_019133403.1"/>
</dbReference>
<evidence type="ECO:0000256" key="4">
    <source>
        <dbReference type="ARBA" id="ARBA00023203"/>
    </source>
</evidence>